<dbReference type="InterPro" id="IPR036165">
    <property type="entry name" value="YefM-like_sf"/>
</dbReference>
<dbReference type="EMBL" id="JACHIK010000031">
    <property type="protein sequence ID" value="MBB5045225.1"/>
    <property type="molecule type" value="Genomic_DNA"/>
</dbReference>
<keyword evidence="4" id="KW-1185">Reference proteome</keyword>
<gene>
    <name evidence="3" type="ORF">HNQ66_004655</name>
</gene>
<protein>
    <recommendedName>
        <fullName evidence="2">Antitoxin</fullName>
    </recommendedName>
</protein>
<comment type="function">
    <text evidence="2">Antitoxin component of a type II toxin-antitoxin (TA) system.</text>
</comment>
<dbReference type="Pfam" id="PF02604">
    <property type="entry name" value="PhdYeFM_antitox"/>
    <property type="match status" value="1"/>
</dbReference>
<sequence>MEWQLQDAKNQFSKVVQKARTEGPQMVTLRGEQAAVVLSIEDYRALRAEGPNFVDDLLAGPVWDEAMIEAVESRPDWPRRDVEL</sequence>
<evidence type="ECO:0000313" key="3">
    <source>
        <dbReference type="EMBL" id="MBB5045225.1"/>
    </source>
</evidence>
<name>A0A7W7YZV0_9HYPH</name>
<evidence type="ECO:0000313" key="4">
    <source>
        <dbReference type="Proteomes" id="UP000535406"/>
    </source>
</evidence>
<evidence type="ECO:0000256" key="2">
    <source>
        <dbReference type="RuleBase" id="RU362080"/>
    </source>
</evidence>
<comment type="similarity">
    <text evidence="1 2">Belongs to the phD/YefM antitoxin family.</text>
</comment>
<organism evidence="3 4">
    <name type="scientific">Shinella fusca</name>
    <dbReference type="NCBI Taxonomy" id="544480"/>
    <lineage>
        <taxon>Bacteria</taxon>
        <taxon>Pseudomonadati</taxon>
        <taxon>Pseudomonadota</taxon>
        <taxon>Alphaproteobacteria</taxon>
        <taxon>Hyphomicrobiales</taxon>
        <taxon>Rhizobiaceae</taxon>
        <taxon>Shinella</taxon>
    </lineage>
</organism>
<dbReference type="Gene3D" id="3.40.1620.10">
    <property type="entry name" value="YefM-like domain"/>
    <property type="match status" value="1"/>
</dbReference>
<dbReference type="InterPro" id="IPR006442">
    <property type="entry name" value="Antitoxin_Phd/YefM"/>
</dbReference>
<reference evidence="3 4" key="1">
    <citation type="submission" date="2020-08" db="EMBL/GenBank/DDBJ databases">
        <title>Genomic Encyclopedia of Type Strains, Phase IV (KMG-IV): sequencing the most valuable type-strain genomes for metagenomic binning, comparative biology and taxonomic classification.</title>
        <authorList>
            <person name="Goeker M."/>
        </authorList>
    </citation>
    <scope>NUCLEOTIDE SEQUENCE [LARGE SCALE GENOMIC DNA]</scope>
    <source>
        <strain evidence="3 4">DSM 21319</strain>
    </source>
</reference>
<dbReference type="SUPFAM" id="SSF143120">
    <property type="entry name" value="YefM-like"/>
    <property type="match status" value="1"/>
</dbReference>
<accession>A0A7W7YZV0</accession>
<dbReference type="RefSeq" id="WP_184147225.1">
    <property type="nucleotide sequence ID" value="NZ_JACHIK010000031.1"/>
</dbReference>
<comment type="caution">
    <text evidence="3">The sequence shown here is derived from an EMBL/GenBank/DDBJ whole genome shotgun (WGS) entry which is preliminary data.</text>
</comment>
<evidence type="ECO:0000256" key="1">
    <source>
        <dbReference type="ARBA" id="ARBA00009981"/>
    </source>
</evidence>
<proteinExistence type="inferred from homology"/>
<dbReference type="NCBIfam" id="TIGR01552">
    <property type="entry name" value="phd_fam"/>
    <property type="match status" value="1"/>
</dbReference>
<dbReference type="Proteomes" id="UP000535406">
    <property type="component" value="Unassembled WGS sequence"/>
</dbReference>
<dbReference type="AlphaFoldDB" id="A0A7W7YZV0"/>